<evidence type="ECO:0008006" key="3">
    <source>
        <dbReference type="Google" id="ProtNLM"/>
    </source>
</evidence>
<evidence type="ECO:0000313" key="1">
    <source>
        <dbReference type="EMBL" id="BCY29659.1"/>
    </source>
</evidence>
<sequence length="244" mass="27885">MRTLSSLLILIVSISFLSCKKEKETPKVKYEESKESSATVEVQKVDTSSIKIADLPILMEGTKYLIHPVGDMRVYDNYRGSSYGSSKTNQVSYAISNYNRFELTGYFDNLKFQHIDSTNVCALTTHKVQIQTVTYLNDLAAKTKKQILVYTLVDSDTNKDGKIDQNDIKSLYLSNIDGTMFTKISGDLNEVIDWNIIESLNRLYFRCIEDINKNGALDKNDKVHYHYVNLLQDGWQAEEYSPIN</sequence>
<accession>A0ABM7S9N5</accession>
<gene>
    <name evidence="1" type="ORF">KK2020170_25270</name>
</gene>
<protein>
    <recommendedName>
        <fullName evidence="3">EF-hand domain-containing protein</fullName>
    </recommendedName>
</protein>
<reference evidence="1 2" key="1">
    <citation type="submission" date="2021-06" db="EMBL/GenBank/DDBJ databases">
        <title>Whole genome sequences of Flavobacterium sp. KK2020170 and assembly.</title>
        <authorList>
            <person name="Kitahara K."/>
            <person name="Miyoshi S."/>
            <person name="Uesaka K."/>
        </authorList>
    </citation>
    <scope>NUCLEOTIDE SEQUENCE [LARGE SCALE GENOMIC DNA]</scope>
    <source>
        <strain evidence="1 2">KK2020170</strain>
    </source>
</reference>
<keyword evidence="2" id="KW-1185">Reference proteome</keyword>
<dbReference type="EMBL" id="AP024749">
    <property type="protein sequence ID" value="BCY29659.1"/>
    <property type="molecule type" value="Genomic_DNA"/>
</dbReference>
<dbReference type="PROSITE" id="PS00018">
    <property type="entry name" value="EF_HAND_1"/>
    <property type="match status" value="1"/>
</dbReference>
<evidence type="ECO:0000313" key="2">
    <source>
        <dbReference type="Proteomes" id="UP000825258"/>
    </source>
</evidence>
<name>A0ABM7S9N5_9FLAO</name>
<organism evidence="1 2">
    <name type="scientific">Flavobacterium okayamense</name>
    <dbReference type="NCBI Taxonomy" id="2830782"/>
    <lineage>
        <taxon>Bacteria</taxon>
        <taxon>Pseudomonadati</taxon>
        <taxon>Bacteroidota</taxon>
        <taxon>Flavobacteriia</taxon>
        <taxon>Flavobacteriales</taxon>
        <taxon>Flavobacteriaceae</taxon>
        <taxon>Flavobacterium</taxon>
    </lineage>
</organism>
<dbReference type="PROSITE" id="PS51257">
    <property type="entry name" value="PROKAR_LIPOPROTEIN"/>
    <property type="match status" value="1"/>
</dbReference>
<dbReference type="InterPro" id="IPR018247">
    <property type="entry name" value="EF_Hand_1_Ca_BS"/>
</dbReference>
<dbReference type="RefSeq" id="WP_221258725.1">
    <property type="nucleotide sequence ID" value="NZ_AP024749.1"/>
</dbReference>
<dbReference type="Proteomes" id="UP000825258">
    <property type="component" value="Chromosome"/>
</dbReference>
<proteinExistence type="predicted"/>